<keyword evidence="7 13" id="KW-0812">Transmembrane</keyword>
<evidence type="ECO:0000256" key="1">
    <source>
        <dbReference type="ARBA" id="ARBA00004429"/>
    </source>
</evidence>
<organism evidence="15 16">
    <name type="scientific">Leeia aquatica</name>
    <dbReference type="NCBI Taxonomy" id="2725557"/>
    <lineage>
        <taxon>Bacteria</taxon>
        <taxon>Pseudomonadati</taxon>
        <taxon>Pseudomonadota</taxon>
        <taxon>Betaproteobacteria</taxon>
        <taxon>Neisseriales</taxon>
        <taxon>Leeiaceae</taxon>
        <taxon>Leeia</taxon>
    </lineage>
</organism>
<evidence type="ECO:0000256" key="8">
    <source>
        <dbReference type="ARBA" id="ARBA00022927"/>
    </source>
</evidence>
<gene>
    <name evidence="15" type="ORF">HF682_12900</name>
</gene>
<evidence type="ECO:0000256" key="10">
    <source>
        <dbReference type="ARBA" id="ARBA00023136"/>
    </source>
</evidence>
<feature type="transmembrane region" description="Helical" evidence="13">
    <location>
        <begin position="20"/>
        <end position="38"/>
    </location>
</feature>
<evidence type="ECO:0000256" key="7">
    <source>
        <dbReference type="ARBA" id="ARBA00022692"/>
    </source>
</evidence>
<dbReference type="PANTHER" id="PTHR30625:SF14">
    <property type="entry name" value="BIOPOLYMER TRANSPORT PROTEIN EXBB"/>
    <property type="match status" value="1"/>
</dbReference>
<comment type="subcellular location">
    <subcellularLocation>
        <location evidence="1">Cell inner membrane</location>
        <topology evidence="1">Multi-pass membrane protein</topology>
    </subcellularLocation>
    <subcellularLocation>
        <location evidence="12">Membrane</location>
        <topology evidence="12">Multi-pass membrane protein</topology>
    </subcellularLocation>
</comment>
<keyword evidence="9 13" id="KW-1133">Transmembrane helix</keyword>
<dbReference type="EMBL" id="JABAIM010000003">
    <property type="protein sequence ID" value="NLR76057.1"/>
    <property type="molecule type" value="Genomic_DNA"/>
</dbReference>
<evidence type="ECO:0000256" key="11">
    <source>
        <dbReference type="ARBA" id="ARBA00024816"/>
    </source>
</evidence>
<dbReference type="GO" id="GO:0017038">
    <property type="term" value="P:protein import"/>
    <property type="evidence" value="ECO:0007669"/>
    <property type="project" value="TreeGrafter"/>
</dbReference>
<reference evidence="15 16" key="1">
    <citation type="submission" date="2020-04" db="EMBL/GenBank/DDBJ databases">
        <title>Draft genome of Leeia sp. IMCC25680.</title>
        <authorList>
            <person name="Song J."/>
            <person name="Cho J.-C."/>
        </authorList>
    </citation>
    <scope>NUCLEOTIDE SEQUENCE [LARGE SCALE GENOMIC DNA]</scope>
    <source>
        <strain evidence="15 16">IMCC25680</strain>
    </source>
</reference>
<dbReference type="Pfam" id="PF01618">
    <property type="entry name" value="MotA_ExbB"/>
    <property type="match status" value="1"/>
</dbReference>
<proteinExistence type="inferred from homology"/>
<keyword evidence="16" id="KW-1185">Reference proteome</keyword>
<evidence type="ECO:0000313" key="16">
    <source>
        <dbReference type="Proteomes" id="UP000587991"/>
    </source>
</evidence>
<keyword evidence="4 12" id="KW-0813">Transport</keyword>
<feature type="transmembrane region" description="Helical" evidence="13">
    <location>
        <begin position="133"/>
        <end position="158"/>
    </location>
</feature>
<keyword evidence="8 12" id="KW-0653">Protein transport</keyword>
<comment type="subunit">
    <text evidence="2">The accessory proteins ExbB and ExbD seem to form a complex with TonB.</text>
</comment>
<dbReference type="RefSeq" id="WP_168877734.1">
    <property type="nucleotide sequence ID" value="NZ_JABAIM010000003.1"/>
</dbReference>
<evidence type="ECO:0000313" key="15">
    <source>
        <dbReference type="EMBL" id="NLR76057.1"/>
    </source>
</evidence>
<evidence type="ECO:0000256" key="9">
    <source>
        <dbReference type="ARBA" id="ARBA00022989"/>
    </source>
</evidence>
<evidence type="ECO:0000256" key="4">
    <source>
        <dbReference type="ARBA" id="ARBA00022448"/>
    </source>
</evidence>
<sequence length="244" mass="26523">MNTPETGILHFLSQADAVGHTLLAVLLLMSVGSWYVVLMKLWQTWQERQLAQQFLERFWAAPSLDEVARTLEQAPARDSFTLMTQHALHARSQHKRHGATRLAEAGSLGDYLTRTLRKSIDEETARMENGLTLLASVGATAPFVGLFGTVWGVYRALVSIGSSGMVGLEQVAGPVGEALIMTGIGLGVAIPAVLAYNALTRRNRVLQARLDSFAYDLFNFMVSGEPVRAPATPHPELKLVAGQA</sequence>
<evidence type="ECO:0000256" key="5">
    <source>
        <dbReference type="ARBA" id="ARBA00022475"/>
    </source>
</evidence>
<dbReference type="GO" id="GO:0005886">
    <property type="term" value="C:plasma membrane"/>
    <property type="evidence" value="ECO:0007669"/>
    <property type="project" value="UniProtKB-SubCell"/>
</dbReference>
<dbReference type="Proteomes" id="UP000587991">
    <property type="component" value="Unassembled WGS sequence"/>
</dbReference>
<comment type="similarity">
    <text evidence="12">Belongs to the exbB/tolQ family.</text>
</comment>
<evidence type="ECO:0000256" key="12">
    <source>
        <dbReference type="RuleBase" id="RU004057"/>
    </source>
</evidence>
<evidence type="ECO:0000256" key="3">
    <source>
        <dbReference type="ARBA" id="ARBA00022093"/>
    </source>
</evidence>
<name>A0A847SAW4_9NEIS</name>
<dbReference type="AlphaFoldDB" id="A0A847SAW4"/>
<evidence type="ECO:0000259" key="14">
    <source>
        <dbReference type="Pfam" id="PF01618"/>
    </source>
</evidence>
<accession>A0A847SAW4</accession>
<feature type="domain" description="MotA/TolQ/ExbB proton channel" evidence="14">
    <location>
        <begin position="103"/>
        <end position="210"/>
    </location>
</feature>
<evidence type="ECO:0000256" key="2">
    <source>
        <dbReference type="ARBA" id="ARBA00011471"/>
    </source>
</evidence>
<dbReference type="InterPro" id="IPR002898">
    <property type="entry name" value="MotA_ExbB_proton_chnl"/>
</dbReference>
<dbReference type="InterPro" id="IPR050790">
    <property type="entry name" value="ExbB/TolQ_transport"/>
</dbReference>
<evidence type="ECO:0000256" key="6">
    <source>
        <dbReference type="ARBA" id="ARBA00022519"/>
    </source>
</evidence>
<comment type="caution">
    <text evidence="15">The sequence shown here is derived from an EMBL/GenBank/DDBJ whole genome shotgun (WGS) entry which is preliminary data.</text>
</comment>
<keyword evidence="5" id="KW-1003">Cell membrane</keyword>
<protein>
    <recommendedName>
        <fullName evidence="3">Biopolymer transport protein ExbB</fullName>
    </recommendedName>
</protein>
<comment type="function">
    <text evidence="11">Involved in the TonB-dependent energy-dependent transport of various receptor-bound substrates. Protects ExbD from proteolytic degradation and functionally stabilizes TonB.</text>
</comment>
<evidence type="ECO:0000256" key="13">
    <source>
        <dbReference type="SAM" id="Phobius"/>
    </source>
</evidence>
<keyword evidence="6" id="KW-0997">Cell inner membrane</keyword>
<dbReference type="PANTHER" id="PTHR30625">
    <property type="entry name" value="PROTEIN TOLQ"/>
    <property type="match status" value="1"/>
</dbReference>
<keyword evidence="10 13" id="KW-0472">Membrane</keyword>
<feature type="transmembrane region" description="Helical" evidence="13">
    <location>
        <begin position="178"/>
        <end position="199"/>
    </location>
</feature>